<feature type="coiled-coil region" evidence="4">
    <location>
        <begin position="400"/>
        <end position="437"/>
    </location>
</feature>
<gene>
    <name evidence="7" type="ordered locus">Sden_0951</name>
</gene>
<dbReference type="EC" id="2.7.7.65" evidence="2"/>
<feature type="domain" description="GGDEF" evidence="6">
    <location>
        <begin position="510"/>
        <end position="645"/>
    </location>
</feature>
<evidence type="ECO:0000313" key="7">
    <source>
        <dbReference type="EMBL" id="ABE54239.1"/>
    </source>
</evidence>
<dbReference type="SUPFAM" id="SSF55073">
    <property type="entry name" value="Nucleotide cyclase"/>
    <property type="match status" value="1"/>
</dbReference>
<evidence type="ECO:0000256" key="5">
    <source>
        <dbReference type="SAM" id="Phobius"/>
    </source>
</evidence>
<keyword evidence="4" id="KW-0175">Coiled coil</keyword>
<dbReference type="InterPro" id="IPR000160">
    <property type="entry name" value="GGDEF_dom"/>
</dbReference>
<dbReference type="STRING" id="318161.Sden_0951"/>
<organism evidence="7 8">
    <name type="scientific">Shewanella denitrificans (strain OS217 / ATCC BAA-1090 / DSM 15013)</name>
    <dbReference type="NCBI Taxonomy" id="318161"/>
    <lineage>
        <taxon>Bacteria</taxon>
        <taxon>Pseudomonadati</taxon>
        <taxon>Pseudomonadota</taxon>
        <taxon>Gammaproteobacteria</taxon>
        <taxon>Alteromonadales</taxon>
        <taxon>Shewanellaceae</taxon>
        <taxon>Shewanella</taxon>
    </lineage>
</organism>
<evidence type="ECO:0000256" key="3">
    <source>
        <dbReference type="ARBA" id="ARBA00034247"/>
    </source>
</evidence>
<dbReference type="GO" id="GO:0005886">
    <property type="term" value="C:plasma membrane"/>
    <property type="evidence" value="ECO:0007669"/>
    <property type="project" value="TreeGrafter"/>
</dbReference>
<dbReference type="InterPro" id="IPR050469">
    <property type="entry name" value="Diguanylate_Cyclase"/>
</dbReference>
<dbReference type="GO" id="GO:0043709">
    <property type="term" value="P:cell adhesion involved in single-species biofilm formation"/>
    <property type="evidence" value="ECO:0007669"/>
    <property type="project" value="TreeGrafter"/>
</dbReference>
<name>Q12QN7_SHEDO</name>
<evidence type="ECO:0000256" key="4">
    <source>
        <dbReference type="SAM" id="Coils"/>
    </source>
</evidence>
<dbReference type="Proteomes" id="UP000001982">
    <property type="component" value="Chromosome"/>
</dbReference>
<protein>
    <recommendedName>
        <fullName evidence="2">diguanylate cyclase</fullName>
        <ecNumber evidence="2">2.7.7.65</ecNumber>
    </recommendedName>
</protein>
<dbReference type="PANTHER" id="PTHR45138:SF9">
    <property type="entry name" value="DIGUANYLATE CYCLASE DGCM-RELATED"/>
    <property type="match status" value="1"/>
</dbReference>
<dbReference type="InterPro" id="IPR029787">
    <property type="entry name" value="Nucleotide_cyclase"/>
</dbReference>
<dbReference type="InterPro" id="IPR043128">
    <property type="entry name" value="Rev_trsase/Diguanyl_cyclase"/>
</dbReference>
<dbReference type="HOGENOM" id="CLU_022176_2_1_6"/>
<dbReference type="PANTHER" id="PTHR45138">
    <property type="entry name" value="REGULATORY COMPONENTS OF SENSORY TRANSDUCTION SYSTEM"/>
    <property type="match status" value="1"/>
</dbReference>
<dbReference type="KEGG" id="sdn:Sden_0951"/>
<keyword evidence="5" id="KW-0472">Membrane</keyword>
<dbReference type="PROSITE" id="PS51257">
    <property type="entry name" value="PROKAR_LIPOPROTEIN"/>
    <property type="match status" value="1"/>
</dbReference>
<reference evidence="7 8" key="1">
    <citation type="submission" date="2006-03" db="EMBL/GenBank/DDBJ databases">
        <title>Complete sequence of Shewanella denitrificans OS217.</title>
        <authorList>
            <consortium name="US DOE Joint Genome Institute"/>
            <person name="Copeland A."/>
            <person name="Lucas S."/>
            <person name="Lapidus A."/>
            <person name="Barry K."/>
            <person name="Detter J.C."/>
            <person name="Glavina del Rio T."/>
            <person name="Hammon N."/>
            <person name="Israni S."/>
            <person name="Dalin E."/>
            <person name="Tice H."/>
            <person name="Pitluck S."/>
            <person name="Brettin T."/>
            <person name="Bruce D."/>
            <person name="Han C."/>
            <person name="Tapia R."/>
            <person name="Gilna P."/>
            <person name="Kiss H."/>
            <person name="Schmutz J."/>
            <person name="Larimer F."/>
            <person name="Land M."/>
            <person name="Hauser L."/>
            <person name="Kyrpides N."/>
            <person name="Lykidis A."/>
            <person name="Richardson P."/>
        </authorList>
    </citation>
    <scope>NUCLEOTIDE SEQUENCE [LARGE SCALE GENOMIC DNA]</scope>
    <source>
        <strain evidence="8">OS217 / ATCC BAA-1090 / DSM 15013</strain>
    </source>
</reference>
<dbReference type="GO" id="GO:0052621">
    <property type="term" value="F:diguanylate cyclase activity"/>
    <property type="evidence" value="ECO:0007669"/>
    <property type="project" value="UniProtKB-EC"/>
</dbReference>
<keyword evidence="5" id="KW-1133">Transmembrane helix</keyword>
<dbReference type="Pfam" id="PF00990">
    <property type="entry name" value="GGDEF"/>
    <property type="match status" value="1"/>
</dbReference>
<keyword evidence="5" id="KW-0812">Transmembrane</keyword>
<comment type="catalytic activity">
    <reaction evidence="3">
        <text>2 GTP = 3',3'-c-di-GMP + 2 diphosphate</text>
        <dbReference type="Rhea" id="RHEA:24898"/>
        <dbReference type="ChEBI" id="CHEBI:33019"/>
        <dbReference type="ChEBI" id="CHEBI:37565"/>
        <dbReference type="ChEBI" id="CHEBI:58805"/>
        <dbReference type="EC" id="2.7.7.65"/>
    </reaction>
</comment>
<dbReference type="eggNOG" id="COG2199">
    <property type="taxonomic scope" value="Bacteria"/>
</dbReference>
<sequence>MKRRTMKMKTMPSLHKWPVNIFSWLCCSLILGLGCCLLLANQAIANVLPATQTPAQLIHTELTQDAPSISILEANQATIEEIIEETSQETAAAEIALLFDEAQRYRGTDGAKSSAILQRLEKLRHNLSQEQAYYLDYLQAYQQGILGKHDIALNTLLNVFNNTQSTELKFQSGHTIFNVLAISRRFVEALSYYNQTMALYSQVSDGGLRATSLFAGMMLFNELGDYERVISIRQHSDLATLSEGLRCKADAFLIRAESNLGPSDKVLPFEQGLALCRSAGQPLYESFIRLYYVRFLLANSQYMEAKTELEAHLATSLSTQYKLIIQEYYYLMAKTYWLLGNEAEATLFAERALETSVSEQYSLPLTLSLELSYQMAKQRGDFELALQYAEQYAQADKGYLNQLRVKAMALEMNKAEMLEQQQRIEILKRENQLLTLAQALERKENVNVQLLIVVLLLCLLSVCIWAYRSKRIQSELARLAQVDELTQVFNRRQLVLLGGQVLALAERNKTKVSVIMVDLDFFKSINDRFGHNVGDWALRRVAETLNALGRKSDVFGRLGGEEFAFVLSDCALEQALDFAELCRNEIATIDVSDSLFPGALSLTASFGVTETGLSGYDLEGLLSDADQALYQAKDSQRNCVVKFEAHPITNESDVATDAARDEVREGVSDATTDGTTSVKIGEATDATTGKTVNV</sequence>
<dbReference type="SMART" id="SM00267">
    <property type="entry name" value="GGDEF"/>
    <property type="match status" value="1"/>
</dbReference>
<dbReference type="FunFam" id="3.30.70.270:FF:000001">
    <property type="entry name" value="Diguanylate cyclase domain protein"/>
    <property type="match status" value="1"/>
</dbReference>
<comment type="cofactor">
    <cofactor evidence="1">
        <name>Mg(2+)</name>
        <dbReference type="ChEBI" id="CHEBI:18420"/>
    </cofactor>
</comment>
<dbReference type="Gene3D" id="3.30.70.270">
    <property type="match status" value="1"/>
</dbReference>
<dbReference type="CDD" id="cd01949">
    <property type="entry name" value="GGDEF"/>
    <property type="match status" value="1"/>
</dbReference>
<proteinExistence type="predicted"/>
<evidence type="ECO:0000259" key="6">
    <source>
        <dbReference type="PROSITE" id="PS50887"/>
    </source>
</evidence>
<feature type="transmembrane region" description="Helical" evidence="5">
    <location>
        <begin position="448"/>
        <end position="467"/>
    </location>
</feature>
<dbReference type="OrthoDB" id="9803824at2"/>
<dbReference type="AlphaFoldDB" id="Q12QN7"/>
<dbReference type="NCBIfam" id="TIGR00254">
    <property type="entry name" value="GGDEF"/>
    <property type="match status" value="1"/>
</dbReference>
<evidence type="ECO:0000313" key="8">
    <source>
        <dbReference type="Proteomes" id="UP000001982"/>
    </source>
</evidence>
<accession>Q12QN7</accession>
<dbReference type="GO" id="GO:1902201">
    <property type="term" value="P:negative regulation of bacterial-type flagellum-dependent cell motility"/>
    <property type="evidence" value="ECO:0007669"/>
    <property type="project" value="TreeGrafter"/>
</dbReference>
<dbReference type="PROSITE" id="PS50887">
    <property type="entry name" value="GGDEF"/>
    <property type="match status" value="1"/>
</dbReference>
<keyword evidence="8" id="KW-1185">Reference proteome</keyword>
<evidence type="ECO:0000256" key="1">
    <source>
        <dbReference type="ARBA" id="ARBA00001946"/>
    </source>
</evidence>
<evidence type="ECO:0000256" key="2">
    <source>
        <dbReference type="ARBA" id="ARBA00012528"/>
    </source>
</evidence>
<dbReference type="EMBL" id="CP000302">
    <property type="protein sequence ID" value="ABE54239.1"/>
    <property type="molecule type" value="Genomic_DNA"/>
</dbReference>